<dbReference type="InterPro" id="IPR052521">
    <property type="entry name" value="Cell_div_SPOR-domain"/>
</dbReference>
<keyword evidence="2" id="KW-1133">Transmembrane helix</keyword>
<evidence type="ECO:0000313" key="6">
    <source>
        <dbReference type="Proteomes" id="UP000235460"/>
    </source>
</evidence>
<evidence type="ECO:0000313" key="7">
    <source>
        <dbReference type="Proteomes" id="UP000235619"/>
    </source>
</evidence>
<evidence type="ECO:0000313" key="5">
    <source>
        <dbReference type="EMBL" id="PMP94687.1"/>
    </source>
</evidence>
<dbReference type="SUPFAM" id="SSF110997">
    <property type="entry name" value="Sporulation related repeat"/>
    <property type="match status" value="1"/>
</dbReference>
<name>A0A2N7Q8V3_9BACT</name>
<dbReference type="AlphaFoldDB" id="A0A2N7Q8V3"/>
<dbReference type="Pfam" id="PF05036">
    <property type="entry name" value="SPOR"/>
    <property type="match status" value="1"/>
</dbReference>
<dbReference type="PANTHER" id="PTHR38687:SF1">
    <property type="entry name" value="CELL DIVISION PROTEIN DEDD"/>
    <property type="match status" value="1"/>
</dbReference>
<dbReference type="InterPro" id="IPR036680">
    <property type="entry name" value="SPOR-like_sf"/>
</dbReference>
<dbReference type="PROSITE" id="PS51724">
    <property type="entry name" value="SPOR"/>
    <property type="match status" value="1"/>
</dbReference>
<keyword evidence="2" id="KW-0812">Transmembrane</keyword>
<evidence type="ECO:0000313" key="4">
    <source>
        <dbReference type="EMBL" id="PMP67018.1"/>
    </source>
</evidence>
<proteinExistence type="predicted"/>
<comment type="caution">
    <text evidence="5">The sequence shown here is derived from an EMBL/GenBank/DDBJ whole genome shotgun (WGS) entry which is preliminary data.</text>
</comment>
<dbReference type="Gene3D" id="3.30.70.1070">
    <property type="entry name" value="Sporulation related repeat"/>
    <property type="match status" value="1"/>
</dbReference>
<keyword evidence="2" id="KW-0472">Membrane</keyword>
<feature type="transmembrane region" description="Helical" evidence="2">
    <location>
        <begin position="12"/>
        <end position="36"/>
    </location>
</feature>
<feature type="region of interest" description="Disordered" evidence="1">
    <location>
        <begin position="47"/>
        <end position="108"/>
    </location>
</feature>
<dbReference type="GO" id="GO:0032506">
    <property type="term" value="P:cytokinetic process"/>
    <property type="evidence" value="ECO:0007669"/>
    <property type="project" value="TreeGrafter"/>
</dbReference>
<organism evidence="5 7">
    <name type="scientific">Thermodesulfobacterium geofontis</name>
    <dbReference type="NCBI Taxonomy" id="1295609"/>
    <lineage>
        <taxon>Bacteria</taxon>
        <taxon>Pseudomonadati</taxon>
        <taxon>Thermodesulfobacteriota</taxon>
        <taxon>Thermodesulfobacteria</taxon>
        <taxon>Thermodesulfobacteriales</taxon>
        <taxon>Thermodesulfobacteriaceae</taxon>
        <taxon>Thermodesulfobacterium</taxon>
    </lineage>
</organism>
<evidence type="ECO:0000256" key="2">
    <source>
        <dbReference type="SAM" id="Phobius"/>
    </source>
</evidence>
<feature type="domain" description="SPOR" evidence="3">
    <location>
        <begin position="131"/>
        <end position="210"/>
    </location>
</feature>
<feature type="compositionally biased region" description="Polar residues" evidence="1">
    <location>
        <begin position="65"/>
        <end position="84"/>
    </location>
</feature>
<gene>
    <name evidence="5" type="ORF">C0169_06205</name>
    <name evidence="4" type="ORF">C0190_04240</name>
</gene>
<reference evidence="6 7" key="1">
    <citation type="submission" date="2018-01" db="EMBL/GenBank/DDBJ databases">
        <title>Metagenomic assembled genomes from two thermal pools in the Uzon Caldera, Kamchatka, Russia.</title>
        <authorList>
            <person name="Wilkins L."/>
            <person name="Ettinger C."/>
        </authorList>
    </citation>
    <scope>NUCLEOTIDE SEQUENCE [LARGE SCALE GENOMIC DNA]</scope>
    <source>
        <strain evidence="5">ARK-04</strain>
        <strain evidence="4">ZAV-08</strain>
    </source>
</reference>
<dbReference type="Proteomes" id="UP000235619">
    <property type="component" value="Unassembled WGS sequence"/>
</dbReference>
<accession>A0A2N7Q8V3</accession>
<dbReference type="GO" id="GO:0030428">
    <property type="term" value="C:cell septum"/>
    <property type="evidence" value="ECO:0007669"/>
    <property type="project" value="TreeGrafter"/>
</dbReference>
<protein>
    <recommendedName>
        <fullName evidence="3">SPOR domain-containing protein</fullName>
    </recommendedName>
</protein>
<dbReference type="InterPro" id="IPR007730">
    <property type="entry name" value="SPOR-like_dom"/>
</dbReference>
<evidence type="ECO:0000256" key="1">
    <source>
        <dbReference type="SAM" id="MobiDB-lite"/>
    </source>
</evidence>
<dbReference type="Proteomes" id="UP000235460">
    <property type="component" value="Unassembled WGS sequence"/>
</dbReference>
<dbReference type="EMBL" id="PNJD01000383">
    <property type="protein sequence ID" value="PMP94687.1"/>
    <property type="molecule type" value="Genomic_DNA"/>
</dbReference>
<feature type="compositionally biased region" description="Basic and acidic residues" evidence="1">
    <location>
        <begin position="98"/>
        <end position="108"/>
    </location>
</feature>
<dbReference type="EMBL" id="PNIK01000061">
    <property type="protein sequence ID" value="PMP67018.1"/>
    <property type="molecule type" value="Genomic_DNA"/>
</dbReference>
<dbReference type="GO" id="GO:0032153">
    <property type="term" value="C:cell division site"/>
    <property type="evidence" value="ECO:0007669"/>
    <property type="project" value="TreeGrafter"/>
</dbReference>
<dbReference type="GO" id="GO:0042834">
    <property type="term" value="F:peptidoglycan binding"/>
    <property type="evidence" value="ECO:0007669"/>
    <property type="project" value="InterPro"/>
</dbReference>
<evidence type="ECO:0000259" key="3">
    <source>
        <dbReference type="PROSITE" id="PS51724"/>
    </source>
</evidence>
<sequence>MEEKKVKIEVSKLALVFIILFGLSLLIWSFVIGVWVGTKIERESKKEEVALEQPAVSPGPVTPPATISNETLPPSAPSVSNETIPPSPVKIAPPTKKPAKEEPVKKEVSAEVKRPAQYQKKEVAKIASQIKETVPFYSIQIGAFSKKEIAEKLKDTAITKGYKAFIKDYKVNGEVLYKVYIGKYSSKEEAKKYISQIAKDLNVEHPFITEIK</sequence>
<dbReference type="PANTHER" id="PTHR38687">
    <property type="entry name" value="CELL DIVISION PROTEIN DEDD-RELATED"/>
    <property type="match status" value="1"/>
</dbReference>